<evidence type="ECO:0000259" key="1">
    <source>
        <dbReference type="Pfam" id="PF14700"/>
    </source>
</evidence>
<dbReference type="Pfam" id="PF14700">
    <property type="entry name" value="RPOL_N"/>
    <property type="match status" value="1"/>
</dbReference>
<dbReference type="EMBL" id="CASHTH010001775">
    <property type="protein sequence ID" value="CAI8019778.1"/>
    <property type="molecule type" value="Genomic_DNA"/>
</dbReference>
<reference evidence="2" key="1">
    <citation type="submission" date="2023-03" db="EMBL/GenBank/DDBJ databases">
        <authorList>
            <person name="Steffen K."/>
            <person name="Cardenas P."/>
        </authorList>
    </citation>
    <scope>NUCLEOTIDE SEQUENCE</scope>
</reference>
<gene>
    <name evidence="2" type="ORF">GBAR_LOCUS11856</name>
</gene>
<dbReference type="Proteomes" id="UP001174909">
    <property type="component" value="Unassembled WGS sequence"/>
</dbReference>
<dbReference type="AlphaFoldDB" id="A0AA35WFP9"/>
<proteinExistence type="predicted"/>
<feature type="non-terminal residue" evidence="2">
    <location>
        <position position="152"/>
    </location>
</feature>
<dbReference type="InterPro" id="IPR029262">
    <property type="entry name" value="RPOL_N"/>
</dbReference>
<feature type="domain" description="DNA-directed RNA polymerase N-terminal" evidence="1">
    <location>
        <begin position="14"/>
        <end position="108"/>
    </location>
</feature>
<protein>
    <recommendedName>
        <fullName evidence="1">DNA-directed RNA polymerase N-terminal domain-containing protein</fullName>
    </recommendedName>
</protein>
<sequence>MSHLATPSPPHLPHRQLWQDMDDALASAGSLSVDIPKWPFTVASYVGAGLLSRLIDTAKLSLSDDCNGEAAFFHSYEAGENGWQAGHVKGHQKLFKLFKKYYIKHEVHTSISMINRYIHSKNTLAKKHIEEDFRKYSNKTKKHEKSMIKGNM</sequence>
<name>A0AA35WFP9_GEOBA</name>
<organism evidence="2 3">
    <name type="scientific">Geodia barretti</name>
    <name type="common">Barrett's horny sponge</name>
    <dbReference type="NCBI Taxonomy" id="519541"/>
    <lineage>
        <taxon>Eukaryota</taxon>
        <taxon>Metazoa</taxon>
        <taxon>Porifera</taxon>
        <taxon>Demospongiae</taxon>
        <taxon>Heteroscleromorpha</taxon>
        <taxon>Tetractinellida</taxon>
        <taxon>Astrophorina</taxon>
        <taxon>Geodiidae</taxon>
        <taxon>Geodia</taxon>
    </lineage>
</organism>
<accession>A0AA35WFP9</accession>
<comment type="caution">
    <text evidence="2">The sequence shown here is derived from an EMBL/GenBank/DDBJ whole genome shotgun (WGS) entry which is preliminary data.</text>
</comment>
<evidence type="ECO:0000313" key="3">
    <source>
        <dbReference type="Proteomes" id="UP001174909"/>
    </source>
</evidence>
<evidence type="ECO:0000313" key="2">
    <source>
        <dbReference type="EMBL" id="CAI8019778.1"/>
    </source>
</evidence>
<keyword evidence="3" id="KW-1185">Reference proteome</keyword>